<evidence type="ECO:0000313" key="3">
    <source>
        <dbReference type="EMBL" id="MDC3417988.1"/>
    </source>
</evidence>
<comment type="similarity">
    <text evidence="1">Belongs to the HAD-like hydrolase superfamily. S-2-haloalkanoic acid dehalogenase family.</text>
</comment>
<sequence length="218" mass="24901">MIQTIIFDSYGTLFDVNVLSNKLNNYFPGDGEAINKTWRDKQLDYAFIREITGTYCPFSKVVRDSLHYAVNKHGYELQPYQEIELLQAYLTLPVYPEVKSVLTQLNQKSCAILSNGSHDMLDPLIINTGLYPFFTRIISTDEIRHYKPNPLCYHYASLALASPKTETLYVSANEFGIAGANSYGFYTAWINRDKNPLDRLDSLPTAVYQDLNGILEWS</sequence>
<dbReference type="InterPro" id="IPR006439">
    <property type="entry name" value="HAD-SF_hydro_IA"/>
</dbReference>
<reference evidence="3" key="1">
    <citation type="submission" date="2022-06" db="EMBL/GenBank/DDBJ databases">
        <title>Aquibacillus sp. a new bacterium isolated from soil saline samples.</title>
        <authorList>
            <person name="Galisteo C."/>
            <person name="De La Haba R."/>
            <person name="Sanchez-Porro C."/>
            <person name="Ventosa A."/>
        </authorList>
    </citation>
    <scope>NUCLEOTIDE SEQUENCE</scope>
    <source>
        <strain evidence="3">3ASR75-54</strain>
    </source>
</reference>
<dbReference type="SUPFAM" id="SSF56784">
    <property type="entry name" value="HAD-like"/>
    <property type="match status" value="1"/>
</dbReference>
<dbReference type="InterPro" id="IPR051540">
    <property type="entry name" value="S-2-haloacid_dehalogenase"/>
</dbReference>
<comment type="caution">
    <text evidence="3">The sequence shown here is derived from an EMBL/GenBank/DDBJ whole genome shotgun (WGS) entry which is preliminary data.</text>
</comment>
<proteinExistence type="inferred from homology"/>
<organism evidence="3 4">
    <name type="scientific">Aquibacillus salsiterrae</name>
    <dbReference type="NCBI Taxonomy" id="2950439"/>
    <lineage>
        <taxon>Bacteria</taxon>
        <taxon>Bacillati</taxon>
        <taxon>Bacillota</taxon>
        <taxon>Bacilli</taxon>
        <taxon>Bacillales</taxon>
        <taxon>Bacillaceae</taxon>
        <taxon>Aquibacillus</taxon>
    </lineage>
</organism>
<keyword evidence="2" id="KW-0378">Hydrolase</keyword>
<protein>
    <submittedName>
        <fullName evidence="3">Haloacid dehalogenase type II</fullName>
    </submittedName>
</protein>
<dbReference type="NCBIfam" id="TIGR01493">
    <property type="entry name" value="HAD-SF-IA-v2"/>
    <property type="match status" value="1"/>
</dbReference>
<evidence type="ECO:0000256" key="1">
    <source>
        <dbReference type="ARBA" id="ARBA00008106"/>
    </source>
</evidence>
<gene>
    <name evidence="3" type="ORF">NC799_13905</name>
</gene>
<dbReference type="EMBL" id="JAMQKC010000017">
    <property type="protein sequence ID" value="MDC3417988.1"/>
    <property type="molecule type" value="Genomic_DNA"/>
</dbReference>
<keyword evidence="4" id="KW-1185">Reference proteome</keyword>
<dbReference type="Gene3D" id="3.40.50.1000">
    <property type="entry name" value="HAD superfamily/HAD-like"/>
    <property type="match status" value="1"/>
</dbReference>
<accession>A0A9X3WFD6</accession>
<dbReference type="Proteomes" id="UP001145069">
    <property type="component" value="Unassembled WGS sequence"/>
</dbReference>
<dbReference type="RefSeq" id="WP_272447051.1">
    <property type="nucleotide sequence ID" value="NZ_JAMQKC010000017.1"/>
</dbReference>
<dbReference type="GO" id="GO:0019120">
    <property type="term" value="F:hydrolase activity, acting on acid halide bonds, in C-halide compounds"/>
    <property type="evidence" value="ECO:0007669"/>
    <property type="project" value="InterPro"/>
</dbReference>
<dbReference type="NCBIfam" id="TIGR01428">
    <property type="entry name" value="HAD_type_II"/>
    <property type="match status" value="1"/>
</dbReference>
<dbReference type="Pfam" id="PF00702">
    <property type="entry name" value="Hydrolase"/>
    <property type="match status" value="1"/>
</dbReference>
<evidence type="ECO:0000256" key="2">
    <source>
        <dbReference type="ARBA" id="ARBA00022801"/>
    </source>
</evidence>
<dbReference type="PANTHER" id="PTHR43316">
    <property type="entry name" value="HYDROLASE, HALOACID DELAHOGENASE-RELATED"/>
    <property type="match status" value="1"/>
</dbReference>
<dbReference type="CDD" id="cd02588">
    <property type="entry name" value="HAD_L2-DEX"/>
    <property type="match status" value="1"/>
</dbReference>
<dbReference type="SFLD" id="SFLDS00003">
    <property type="entry name" value="Haloacid_Dehalogenase"/>
    <property type="match status" value="1"/>
</dbReference>
<dbReference type="SFLD" id="SFLDG01129">
    <property type="entry name" value="C1.5:_HAD__Beta-PGM__Phosphata"/>
    <property type="match status" value="1"/>
</dbReference>
<dbReference type="InterPro" id="IPR023198">
    <property type="entry name" value="PGP-like_dom2"/>
</dbReference>
<dbReference type="PANTHER" id="PTHR43316:SF3">
    <property type="entry name" value="HALOACID DEHALOGENASE, TYPE II (AFU_ORTHOLOGUE AFUA_2G07750)-RELATED"/>
    <property type="match status" value="1"/>
</dbReference>
<name>A0A9X3WFD6_9BACI</name>
<dbReference type="InterPro" id="IPR006328">
    <property type="entry name" value="2-HAD"/>
</dbReference>
<dbReference type="AlphaFoldDB" id="A0A9X3WFD6"/>
<dbReference type="InterPro" id="IPR036412">
    <property type="entry name" value="HAD-like_sf"/>
</dbReference>
<dbReference type="Gene3D" id="1.10.150.240">
    <property type="entry name" value="Putative phosphatase, domain 2"/>
    <property type="match status" value="1"/>
</dbReference>
<evidence type="ECO:0000313" key="4">
    <source>
        <dbReference type="Proteomes" id="UP001145069"/>
    </source>
</evidence>
<dbReference type="PRINTS" id="PR00413">
    <property type="entry name" value="HADHALOGNASE"/>
</dbReference>
<dbReference type="InterPro" id="IPR023214">
    <property type="entry name" value="HAD_sf"/>
</dbReference>